<evidence type="ECO:0000313" key="2">
    <source>
        <dbReference type="EMBL" id="MCU4752003.1"/>
    </source>
</evidence>
<evidence type="ECO:0000313" key="3">
    <source>
        <dbReference type="Proteomes" id="UP001321047"/>
    </source>
</evidence>
<proteinExistence type="predicted"/>
<dbReference type="Pfam" id="PF24366">
    <property type="entry name" value="DUF7522"/>
    <property type="match status" value="1"/>
</dbReference>
<protein>
    <submittedName>
        <fullName evidence="2">Uncharacterized protein</fullName>
    </submittedName>
</protein>
<dbReference type="Proteomes" id="UP001321047">
    <property type="component" value="Unassembled WGS sequence"/>
</dbReference>
<keyword evidence="3" id="KW-1185">Reference proteome</keyword>
<feature type="compositionally biased region" description="Basic and acidic residues" evidence="1">
    <location>
        <begin position="1"/>
        <end position="10"/>
    </location>
</feature>
<organism evidence="2 3">
    <name type="scientific">Natronosalvus hydrolyticus</name>
    <dbReference type="NCBI Taxonomy" id="2979988"/>
    <lineage>
        <taxon>Archaea</taxon>
        <taxon>Methanobacteriati</taxon>
        <taxon>Methanobacteriota</taxon>
        <taxon>Stenosarchaea group</taxon>
        <taxon>Halobacteria</taxon>
        <taxon>Halobacteriales</taxon>
        <taxon>Natrialbaceae</taxon>
        <taxon>Natronosalvus</taxon>
    </lineage>
</organism>
<comment type="caution">
    <text evidence="2">The sequence shown here is derived from an EMBL/GenBank/DDBJ whole genome shotgun (WGS) entry which is preliminary data.</text>
</comment>
<dbReference type="InterPro" id="IPR055944">
    <property type="entry name" value="DUF7522"/>
</dbReference>
<reference evidence="2 3" key="1">
    <citation type="submission" date="2022-09" db="EMBL/GenBank/DDBJ databases">
        <title>Enrichment on poylsaccharides allowed isolation of novel metabolic and taxonomic groups of Haloarchaea.</title>
        <authorList>
            <person name="Sorokin D.Y."/>
            <person name="Elcheninov A.G."/>
            <person name="Khizhniak T.V."/>
            <person name="Kolganova T.V."/>
            <person name="Kublanov I.V."/>
        </authorList>
    </citation>
    <scope>NUCLEOTIDE SEQUENCE [LARGE SCALE GENOMIC DNA]</scope>
    <source>
        <strain evidence="2 3">AArc-curdl1</strain>
    </source>
</reference>
<dbReference type="RefSeq" id="WP_342808351.1">
    <property type="nucleotide sequence ID" value="NZ_JAOPJZ010000005.1"/>
</dbReference>
<dbReference type="EMBL" id="JAOPJZ010000005">
    <property type="protein sequence ID" value="MCU4752003.1"/>
    <property type="molecule type" value="Genomic_DNA"/>
</dbReference>
<dbReference type="AlphaFoldDB" id="A0AAP2Z848"/>
<gene>
    <name evidence="2" type="ORF">OB919_08405</name>
</gene>
<name>A0AAP2Z848_9EURY</name>
<feature type="region of interest" description="Disordered" evidence="1">
    <location>
        <begin position="1"/>
        <end position="37"/>
    </location>
</feature>
<sequence>MNEHECEGKQSRSTAKPTPRATVEYGPDGVTVHGMSDRVDEDDAPIALEVFRQVTSQRLPDEPFGHHRATVHHFAHVIVVHYPYQEDATTAEADAPKRGVVATFDAEEAEQPLTALIEATARASR</sequence>
<accession>A0AAP2Z848</accession>
<evidence type="ECO:0000256" key="1">
    <source>
        <dbReference type="SAM" id="MobiDB-lite"/>
    </source>
</evidence>